<proteinExistence type="predicted"/>
<keyword evidence="2" id="KW-1185">Reference proteome</keyword>
<name>A0ABY0HB56_9PEZI</name>
<organism evidence="1 2">
    <name type="scientific">Monosporascus cannonballus</name>
    <dbReference type="NCBI Taxonomy" id="155416"/>
    <lineage>
        <taxon>Eukaryota</taxon>
        <taxon>Fungi</taxon>
        <taxon>Dikarya</taxon>
        <taxon>Ascomycota</taxon>
        <taxon>Pezizomycotina</taxon>
        <taxon>Sordariomycetes</taxon>
        <taxon>Xylariomycetidae</taxon>
        <taxon>Xylariales</taxon>
        <taxon>Xylariales incertae sedis</taxon>
        <taxon>Monosporascus</taxon>
    </lineage>
</organism>
<evidence type="ECO:0000313" key="1">
    <source>
        <dbReference type="EMBL" id="RYO86366.1"/>
    </source>
</evidence>
<sequence length="136" mass="15320">MALASRTPSPSLWGWARGLSRRRQKLKMLAAAKMMPDPREIPQWRPPRQSIKAYTCDEVPKTVIDGEKSPSGDNDTIMEIMNILIWLNLLEYGTNWTDITGDDLLRGLQKGESTRRVLSALRDVRSGNVGACPNRL</sequence>
<comment type="caution">
    <text evidence="1">The sequence shown here is derived from an EMBL/GenBank/DDBJ whole genome shotgun (WGS) entry which is preliminary data.</text>
</comment>
<reference evidence="1 2" key="1">
    <citation type="submission" date="2018-06" db="EMBL/GenBank/DDBJ databases">
        <title>Complete Genomes of Monosporascus.</title>
        <authorList>
            <person name="Robinson A.J."/>
            <person name="Natvig D.O."/>
        </authorList>
    </citation>
    <scope>NUCLEOTIDE SEQUENCE [LARGE SCALE GENOMIC DNA]</scope>
    <source>
        <strain evidence="1 2">CBS 609.92</strain>
    </source>
</reference>
<dbReference type="Proteomes" id="UP000294003">
    <property type="component" value="Unassembled WGS sequence"/>
</dbReference>
<accession>A0ABY0HB56</accession>
<protein>
    <submittedName>
        <fullName evidence="1">Uncharacterized protein</fullName>
    </submittedName>
</protein>
<gene>
    <name evidence="1" type="ORF">DL762_004782</name>
</gene>
<dbReference type="EMBL" id="QJNS01000117">
    <property type="protein sequence ID" value="RYO86366.1"/>
    <property type="molecule type" value="Genomic_DNA"/>
</dbReference>
<evidence type="ECO:0000313" key="2">
    <source>
        <dbReference type="Proteomes" id="UP000294003"/>
    </source>
</evidence>